<sequence length="71" mass="8172">MHFLLLLWLSQQPSLITSEKGALQVALNAMLLTHDRTQSLLPYERSLLKRVAQSQMTVAHMLAYLREHEQA</sequence>
<reference evidence="1 2" key="1">
    <citation type="submission" date="2019-04" db="EMBL/GenBank/DDBJ databases">
        <authorList>
            <person name="Feng G."/>
            <person name="Zhang J."/>
            <person name="Zhu H."/>
        </authorList>
    </citation>
    <scope>NUCLEOTIDE SEQUENCE [LARGE SCALE GENOMIC DNA]</scope>
    <source>
        <strain evidence="1 2">9PBR-1</strain>
    </source>
</reference>
<name>A0A4Z0QK66_9BACT</name>
<keyword evidence="2" id="KW-1185">Reference proteome</keyword>
<dbReference type="EMBL" id="SRMB01000001">
    <property type="protein sequence ID" value="TGE29411.1"/>
    <property type="molecule type" value="Genomic_DNA"/>
</dbReference>
<gene>
    <name evidence="1" type="ORF">E5K02_08150</name>
</gene>
<accession>A0A4Z0QK66</accession>
<comment type="caution">
    <text evidence="1">The sequence shown here is derived from an EMBL/GenBank/DDBJ whole genome shotgun (WGS) entry which is preliminary data.</text>
</comment>
<organism evidence="1 2">
    <name type="scientific">Hymenobacter metallicola</name>
    <dbReference type="NCBI Taxonomy" id="2563114"/>
    <lineage>
        <taxon>Bacteria</taxon>
        <taxon>Pseudomonadati</taxon>
        <taxon>Bacteroidota</taxon>
        <taxon>Cytophagia</taxon>
        <taxon>Cytophagales</taxon>
        <taxon>Hymenobacteraceae</taxon>
        <taxon>Hymenobacter</taxon>
    </lineage>
</organism>
<proteinExistence type="predicted"/>
<dbReference type="Proteomes" id="UP000298471">
    <property type="component" value="Unassembled WGS sequence"/>
</dbReference>
<dbReference type="AlphaFoldDB" id="A0A4Z0QK66"/>
<protein>
    <submittedName>
        <fullName evidence="1">Uncharacterized protein</fullName>
    </submittedName>
</protein>
<evidence type="ECO:0000313" key="2">
    <source>
        <dbReference type="Proteomes" id="UP000298471"/>
    </source>
</evidence>
<evidence type="ECO:0000313" key="1">
    <source>
        <dbReference type="EMBL" id="TGE29411.1"/>
    </source>
</evidence>